<evidence type="ECO:0000313" key="1">
    <source>
        <dbReference type="EMBL" id="GBM85663.1"/>
    </source>
</evidence>
<reference evidence="1 2" key="1">
    <citation type="journal article" date="2019" name="Sci. Rep.">
        <title>Orb-weaving spider Araneus ventricosus genome elucidates the spidroin gene catalogue.</title>
        <authorList>
            <person name="Kono N."/>
            <person name="Nakamura H."/>
            <person name="Ohtoshi R."/>
            <person name="Moran D.A.P."/>
            <person name="Shinohara A."/>
            <person name="Yoshida Y."/>
            <person name="Fujiwara M."/>
            <person name="Mori M."/>
            <person name="Tomita M."/>
            <person name="Arakawa K."/>
        </authorList>
    </citation>
    <scope>NUCLEOTIDE SEQUENCE [LARGE SCALE GENOMIC DNA]</scope>
</reference>
<keyword evidence="2" id="KW-1185">Reference proteome</keyword>
<dbReference type="EMBL" id="BGPR01003253">
    <property type="protein sequence ID" value="GBM85663.1"/>
    <property type="molecule type" value="Genomic_DNA"/>
</dbReference>
<comment type="caution">
    <text evidence="1">The sequence shown here is derived from an EMBL/GenBank/DDBJ whole genome shotgun (WGS) entry which is preliminary data.</text>
</comment>
<evidence type="ECO:0000313" key="2">
    <source>
        <dbReference type="Proteomes" id="UP000499080"/>
    </source>
</evidence>
<protein>
    <submittedName>
        <fullName evidence="1">Uncharacterized protein</fullName>
    </submittedName>
</protein>
<dbReference type="AlphaFoldDB" id="A0A4Y2J5Y9"/>
<dbReference type="Proteomes" id="UP000499080">
    <property type="component" value="Unassembled WGS sequence"/>
</dbReference>
<name>A0A4Y2J5Y9_ARAVE</name>
<sequence length="91" mass="10530">MLMDGTYSIRAIRIHISDGALQCGYRTIHSNSGFCYAHLRSPDLNMIEHTWDALMTLTMEQRNPRVRNIPKFGNILQFIHYPLRTSLPKLA</sequence>
<organism evidence="1 2">
    <name type="scientific">Araneus ventricosus</name>
    <name type="common">Orbweaver spider</name>
    <name type="synonym">Epeira ventricosa</name>
    <dbReference type="NCBI Taxonomy" id="182803"/>
    <lineage>
        <taxon>Eukaryota</taxon>
        <taxon>Metazoa</taxon>
        <taxon>Ecdysozoa</taxon>
        <taxon>Arthropoda</taxon>
        <taxon>Chelicerata</taxon>
        <taxon>Arachnida</taxon>
        <taxon>Araneae</taxon>
        <taxon>Araneomorphae</taxon>
        <taxon>Entelegynae</taxon>
        <taxon>Araneoidea</taxon>
        <taxon>Araneidae</taxon>
        <taxon>Araneus</taxon>
    </lineage>
</organism>
<proteinExistence type="predicted"/>
<gene>
    <name evidence="1" type="ORF">AVEN_86602_1</name>
</gene>
<accession>A0A4Y2J5Y9</accession>